<dbReference type="Pfam" id="PF03732">
    <property type="entry name" value="Retrotrans_gag"/>
    <property type="match status" value="1"/>
</dbReference>
<reference evidence="3" key="1">
    <citation type="submission" date="2018-05" db="EMBL/GenBank/DDBJ databases">
        <title>Draft genome of Mucuna pruriens seed.</title>
        <authorList>
            <person name="Nnadi N.E."/>
            <person name="Vos R."/>
            <person name="Hasami M.H."/>
            <person name="Devisetty U.K."/>
            <person name="Aguiy J.C."/>
        </authorList>
    </citation>
    <scope>NUCLEOTIDE SEQUENCE [LARGE SCALE GENOMIC DNA]</scope>
    <source>
        <strain evidence="3">JCA_2017</strain>
    </source>
</reference>
<feature type="region of interest" description="Disordered" evidence="1">
    <location>
        <begin position="95"/>
        <end position="130"/>
    </location>
</feature>
<dbReference type="EMBL" id="QJKJ01006079">
    <property type="protein sequence ID" value="RDX87984.1"/>
    <property type="molecule type" value="Genomic_DNA"/>
</dbReference>
<dbReference type="Proteomes" id="UP000257109">
    <property type="component" value="Unassembled WGS sequence"/>
</dbReference>
<protein>
    <recommendedName>
        <fullName evidence="2">Retrotransposon gag domain-containing protein</fullName>
    </recommendedName>
</protein>
<accession>A0A371GBQ5</accession>
<name>A0A371GBQ5_MUCPR</name>
<keyword evidence="4" id="KW-1185">Reference proteome</keyword>
<feature type="compositionally biased region" description="Basic and acidic residues" evidence="1">
    <location>
        <begin position="95"/>
        <end position="120"/>
    </location>
</feature>
<gene>
    <name evidence="3" type="ORF">CR513_30477</name>
</gene>
<dbReference type="AlphaFoldDB" id="A0A371GBQ5"/>
<dbReference type="InterPro" id="IPR005162">
    <property type="entry name" value="Retrotrans_gag_dom"/>
</dbReference>
<organism evidence="3 4">
    <name type="scientific">Mucuna pruriens</name>
    <name type="common">Velvet bean</name>
    <name type="synonym">Dolichos pruriens</name>
    <dbReference type="NCBI Taxonomy" id="157652"/>
    <lineage>
        <taxon>Eukaryota</taxon>
        <taxon>Viridiplantae</taxon>
        <taxon>Streptophyta</taxon>
        <taxon>Embryophyta</taxon>
        <taxon>Tracheophyta</taxon>
        <taxon>Spermatophyta</taxon>
        <taxon>Magnoliopsida</taxon>
        <taxon>eudicotyledons</taxon>
        <taxon>Gunneridae</taxon>
        <taxon>Pentapetalae</taxon>
        <taxon>rosids</taxon>
        <taxon>fabids</taxon>
        <taxon>Fabales</taxon>
        <taxon>Fabaceae</taxon>
        <taxon>Papilionoideae</taxon>
        <taxon>50 kb inversion clade</taxon>
        <taxon>NPAAA clade</taxon>
        <taxon>indigoferoid/millettioid clade</taxon>
        <taxon>Phaseoleae</taxon>
        <taxon>Mucuna</taxon>
    </lineage>
</organism>
<feature type="non-terminal residue" evidence="3">
    <location>
        <position position="1"/>
    </location>
</feature>
<evidence type="ECO:0000259" key="2">
    <source>
        <dbReference type="Pfam" id="PF03732"/>
    </source>
</evidence>
<evidence type="ECO:0000313" key="3">
    <source>
        <dbReference type="EMBL" id="RDX87984.1"/>
    </source>
</evidence>
<evidence type="ECO:0000256" key="1">
    <source>
        <dbReference type="SAM" id="MobiDB-lite"/>
    </source>
</evidence>
<feature type="compositionally biased region" description="Basic residues" evidence="1">
    <location>
        <begin position="121"/>
        <end position="130"/>
    </location>
</feature>
<feature type="domain" description="Retrotransposon gag" evidence="2">
    <location>
        <begin position="6"/>
        <end position="79"/>
    </location>
</feature>
<sequence length="130" mass="14952">MDGHSTARSIQTFSDLASSFVSQFATNKVKRLEVADLFDIKKARGESLNSYLARFNNAIVRMDDPNQKFFVKAFQKGLRAGPFSDALALRRSYTEKHVEVEEDQTERLEARRDDHKDVKRPSHHKGDPKR</sequence>
<dbReference type="OrthoDB" id="1752139at2759"/>
<evidence type="ECO:0000313" key="4">
    <source>
        <dbReference type="Proteomes" id="UP000257109"/>
    </source>
</evidence>
<proteinExistence type="predicted"/>
<comment type="caution">
    <text evidence="3">The sequence shown here is derived from an EMBL/GenBank/DDBJ whole genome shotgun (WGS) entry which is preliminary data.</text>
</comment>